<dbReference type="InterPro" id="IPR007712">
    <property type="entry name" value="RelE/ParE_toxin"/>
</dbReference>
<dbReference type="Gene3D" id="3.30.2310.20">
    <property type="entry name" value="RelE-like"/>
    <property type="match status" value="1"/>
</dbReference>
<dbReference type="HOGENOM" id="CLU_147162_3_0_4"/>
<dbReference type="InterPro" id="IPR035093">
    <property type="entry name" value="RelE/ParE_toxin_dom_sf"/>
</dbReference>
<dbReference type="RefSeq" id="WP_045531790.1">
    <property type="nucleotide sequence ID" value="NZ_AP014568.1"/>
</dbReference>
<dbReference type="KEGG" id="cbaa:SRAA_1463"/>
<dbReference type="STRING" id="1458425.SRAA_1463"/>
<name>A0A060NIV2_9BURK</name>
<dbReference type="AlphaFoldDB" id="A0A060NIV2"/>
<dbReference type="EMBL" id="AP014568">
    <property type="protein sequence ID" value="BAO81317.1"/>
    <property type="molecule type" value="Genomic_DNA"/>
</dbReference>
<dbReference type="Proteomes" id="UP000067461">
    <property type="component" value="Chromosome"/>
</dbReference>
<protein>
    <submittedName>
        <fullName evidence="2">Plasmid stabilization system protein</fullName>
    </submittedName>
</protein>
<sequence>MAGNDVPSPATFLLTRNAALDLRRIHTRSRREWGQDVADQYLADLYAAMGVAAANPEQGRLRQHRSAPFLMVPARQHFVIYDLVPQGVAVLTVQHQVRDIETLIAQLTPAFVTEVERLKRKV</sequence>
<reference evidence="2 3" key="1">
    <citation type="journal article" date="2014" name="Nat. Commun.">
        <title>Physiological and genomic features of highly alkaliphilic hydrogen-utilizing Betaproteobacteria from a continental serpentinizing site.</title>
        <authorList>
            <person name="Suzuki S."/>
            <person name="Kuenen J.G."/>
            <person name="Schipper K."/>
            <person name="van der Velde S."/>
            <person name="Ishii S."/>
            <person name="Wu A."/>
            <person name="Sorokin D.Y."/>
            <person name="Tenney A."/>
            <person name="Meng X.Y."/>
            <person name="Morrill P.L."/>
            <person name="Kamagata Y."/>
            <person name="Muyzer G."/>
            <person name="Nealson K.H."/>
        </authorList>
    </citation>
    <scope>NUCLEOTIDE SEQUENCE [LARGE SCALE GENOMIC DNA]</scope>
    <source>
        <strain evidence="2 3">A1</strain>
    </source>
</reference>
<evidence type="ECO:0000313" key="2">
    <source>
        <dbReference type="EMBL" id="BAO81317.1"/>
    </source>
</evidence>
<dbReference type="OrthoDB" id="516834at2"/>
<gene>
    <name evidence="2" type="ORF">SRAA_1463</name>
</gene>
<keyword evidence="3" id="KW-1185">Reference proteome</keyword>
<dbReference type="Pfam" id="PF05016">
    <property type="entry name" value="ParE_toxin"/>
    <property type="match status" value="1"/>
</dbReference>
<proteinExistence type="predicted"/>
<evidence type="ECO:0000313" key="3">
    <source>
        <dbReference type="Proteomes" id="UP000067461"/>
    </source>
</evidence>
<accession>A0A060NIV2</accession>
<organism evidence="2 3">
    <name type="scientific">Serpentinimonas raichei</name>
    <dbReference type="NCBI Taxonomy" id="1458425"/>
    <lineage>
        <taxon>Bacteria</taxon>
        <taxon>Pseudomonadati</taxon>
        <taxon>Pseudomonadota</taxon>
        <taxon>Betaproteobacteria</taxon>
        <taxon>Burkholderiales</taxon>
        <taxon>Comamonadaceae</taxon>
        <taxon>Serpentinimonas</taxon>
    </lineage>
</organism>
<evidence type="ECO:0000256" key="1">
    <source>
        <dbReference type="ARBA" id="ARBA00022649"/>
    </source>
</evidence>
<keyword evidence="1" id="KW-1277">Toxin-antitoxin system</keyword>